<evidence type="ECO:0000256" key="1">
    <source>
        <dbReference type="SAM" id="SignalP"/>
    </source>
</evidence>
<gene>
    <name evidence="2" type="ORF">DL764_008304</name>
</gene>
<dbReference type="STRING" id="155417.A0A4Q4SXU8"/>
<name>A0A4Q4SXU8_9PEZI</name>
<proteinExistence type="predicted"/>
<accession>A0A4Q4SXU8</accession>
<dbReference type="OrthoDB" id="5370830at2759"/>
<dbReference type="AlphaFoldDB" id="A0A4Q4SXU8"/>
<dbReference type="PANTHER" id="PTHR38850">
    <property type="entry name" value="CERATO-PLATANIN"/>
    <property type="match status" value="1"/>
</dbReference>
<keyword evidence="3" id="KW-1185">Reference proteome</keyword>
<sequence>MRPLAPWLLFRAVSALASQASSGAVWATPHEQFSSSVGVLGCKIDTNRVAYWPGSVGCDNICLSLTYEGRSVKLLRIDSSEGAYDISYDAWNYLYTGNSARDQPATGGPVPMDFKYLHPSECADLIHTEGNKLPFSAPTGTNLLVSCLAQPGSWIAGNYVLYNIIDSVCSWGYDEECTLDWPSANQASCPHTLGLMEPLTSAPVYNIQYGTGEMLLASTGQVVEDGDVSLASREATTSTNQLWCLLGFLVALQYAFFGGS</sequence>
<dbReference type="PANTHER" id="PTHR38850:SF2">
    <property type="entry name" value="CERATO-PLATANIN"/>
    <property type="match status" value="1"/>
</dbReference>
<dbReference type="Proteomes" id="UP000293360">
    <property type="component" value="Unassembled WGS sequence"/>
</dbReference>
<protein>
    <submittedName>
        <fullName evidence="2">Uncharacterized protein</fullName>
    </submittedName>
</protein>
<keyword evidence="1" id="KW-0732">Signal</keyword>
<organism evidence="2 3">
    <name type="scientific">Monosporascus ibericus</name>
    <dbReference type="NCBI Taxonomy" id="155417"/>
    <lineage>
        <taxon>Eukaryota</taxon>
        <taxon>Fungi</taxon>
        <taxon>Dikarya</taxon>
        <taxon>Ascomycota</taxon>
        <taxon>Pezizomycotina</taxon>
        <taxon>Sordariomycetes</taxon>
        <taxon>Xylariomycetidae</taxon>
        <taxon>Xylariales</taxon>
        <taxon>Xylariales incertae sedis</taxon>
        <taxon>Monosporascus</taxon>
    </lineage>
</organism>
<feature type="chain" id="PRO_5020590831" evidence="1">
    <location>
        <begin position="24"/>
        <end position="260"/>
    </location>
</feature>
<reference evidence="2 3" key="1">
    <citation type="submission" date="2018-06" db="EMBL/GenBank/DDBJ databases">
        <title>Complete Genomes of Monosporascus.</title>
        <authorList>
            <person name="Robinson A.J."/>
            <person name="Natvig D.O."/>
        </authorList>
    </citation>
    <scope>NUCLEOTIDE SEQUENCE [LARGE SCALE GENOMIC DNA]</scope>
    <source>
        <strain evidence="2 3">CBS 110550</strain>
    </source>
</reference>
<dbReference type="EMBL" id="QJNU01000638">
    <property type="protein sequence ID" value="RYO91232.1"/>
    <property type="molecule type" value="Genomic_DNA"/>
</dbReference>
<feature type="signal peptide" evidence="1">
    <location>
        <begin position="1"/>
        <end position="23"/>
    </location>
</feature>
<comment type="caution">
    <text evidence="2">The sequence shown here is derived from an EMBL/GenBank/DDBJ whole genome shotgun (WGS) entry which is preliminary data.</text>
</comment>
<evidence type="ECO:0000313" key="3">
    <source>
        <dbReference type="Proteomes" id="UP000293360"/>
    </source>
</evidence>
<evidence type="ECO:0000313" key="2">
    <source>
        <dbReference type="EMBL" id="RYO91232.1"/>
    </source>
</evidence>